<evidence type="ECO:0000256" key="1">
    <source>
        <dbReference type="SAM" id="MobiDB-lite"/>
    </source>
</evidence>
<proteinExistence type="predicted"/>
<feature type="compositionally biased region" description="Basic residues" evidence="1">
    <location>
        <begin position="8"/>
        <end position="30"/>
    </location>
</feature>
<sequence>MATGRIGQRGHGKSGCCGRRKAPARRRRARRTAVKTGCKCSFENESFLN</sequence>
<accession>A0AAW9D3F4</accession>
<dbReference type="Proteomes" id="UP001272137">
    <property type="component" value="Unassembled WGS sequence"/>
</dbReference>
<protein>
    <submittedName>
        <fullName evidence="2">Uncharacterized protein</fullName>
    </submittedName>
</protein>
<organism evidence="2 3">
    <name type="scientific">Burkholderia thailandensis</name>
    <dbReference type="NCBI Taxonomy" id="57975"/>
    <lineage>
        <taxon>Bacteria</taxon>
        <taxon>Pseudomonadati</taxon>
        <taxon>Pseudomonadota</taxon>
        <taxon>Betaproteobacteria</taxon>
        <taxon>Burkholderiales</taxon>
        <taxon>Burkholderiaceae</taxon>
        <taxon>Burkholderia</taxon>
        <taxon>pseudomallei group</taxon>
    </lineage>
</organism>
<dbReference type="AlphaFoldDB" id="A0AAW9D3F4"/>
<dbReference type="EMBL" id="QXCT01000002">
    <property type="protein sequence ID" value="MDW9256473.1"/>
    <property type="molecule type" value="Genomic_DNA"/>
</dbReference>
<feature type="region of interest" description="Disordered" evidence="1">
    <location>
        <begin position="1"/>
        <end position="30"/>
    </location>
</feature>
<evidence type="ECO:0000313" key="2">
    <source>
        <dbReference type="EMBL" id="MDW9256473.1"/>
    </source>
</evidence>
<name>A0AAW9D3F4_BURTH</name>
<evidence type="ECO:0000313" key="3">
    <source>
        <dbReference type="Proteomes" id="UP001272137"/>
    </source>
</evidence>
<gene>
    <name evidence="2" type="ORF">C7S16_0070</name>
</gene>
<comment type="caution">
    <text evidence="2">The sequence shown here is derived from an EMBL/GenBank/DDBJ whole genome shotgun (WGS) entry which is preliminary data.</text>
</comment>
<reference evidence="2" key="1">
    <citation type="submission" date="2018-08" db="EMBL/GenBank/DDBJ databases">
        <title>Identification of Burkholderia cepacia strains that express a Burkholderia pseudomallei-like capsular polysaccharide.</title>
        <authorList>
            <person name="Burtnick M.N."/>
            <person name="Vongsouvath M."/>
            <person name="Newton P."/>
            <person name="Wuthiekanun V."/>
            <person name="Limmathurotsakul D."/>
            <person name="Brett P.J."/>
            <person name="Chantratita N."/>
            <person name="Dance D.A."/>
        </authorList>
    </citation>
    <scope>NUCLEOTIDE SEQUENCE</scope>
    <source>
        <strain evidence="2">SBXCC001</strain>
    </source>
</reference>